<proteinExistence type="predicted"/>
<organism evidence="1 2">
    <name type="scientific">Wickerhamiella sorbophila</name>
    <dbReference type="NCBI Taxonomy" id="45607"/>
    <lineage>
        <taxon>Eukaryota</taxon>
        <taxon>Fungi</taxon>
        <taxon>Dikarya</taxon>
        <taxon>Ascomycota</taxon>
        <taxon>Saccharomycotina</taxon>
        <taxon>Dipodascomycetes</taxon>
        <taxon>Dipodascales</taxon>
        <taxon>Trichomonascaceae</taxon>
        <taxon>Wickerhamiella</taxon>
    </lineage>
</organism>
<dbReference type="STRING" id="45607.A0A2T0FLB5"/>
<dbReference type="InterPro" id="IPR002060">
    <property type="entry name" value="Squ/phyt_synthse"/>
</dbReference>
<dbReference type="InterPro" id="IPR008949">
    <property type="entry name" value="Isoprenoid_synthase_dom_sf"/>
</dbReference>
<dbReference type="EMBL" id="NDIQ01000022">
    <property type="protein sequence ID" value="PRT55784.1"/>
    <property type="molecule type" value="Genomic_DNA"/>
</dbReference>
<accession>A0A2T0FLB5</accession>
<keyword evidence="1" id="KW-0830">Ubiquinone</keyword>
<evidence type="ECO:0000313" key="2">
    <source>
        <dbReference type="Proteomes" id="UP000238350"/>
    </source>
</evidence>
<dbReference type="GeneID" id="36517152"/>
<evidence type="ECO:0000313" key="1">
    <source>
        <dbReference type="EMBL" id="PRT55784.1"/>
    </source>
</evidence>
<reference evidence="1 2" key="1">
    <citation type="submission" date="2017-04" db="EMBL/GenBank/DDBJ databases">
        <title>Genome sequencing of [Candida] sorbophila.</title>
        <authorList>
            <person name="Ahn J.O."/>
        </authorList>
    </citation>
    <scope>NUCLEOTIDE SEQUENCE [LARGE SCALE GENOMIC DNA]</scope>
    <source>
        <strain evidence="1 2">DS02</strain>
    </source>
</reference>
<dbReference type="AlphaFoldDB" id="A0A2T0FLB5"/>
<dbReference type="Pfam" id="PF00494">
    <property type="entry name" value="SQS_PSY"/>
    <property type="match status" value="1"/>
</dbReference>
<sequence>MVGVDAARRICREAVRGKDRSAYLLSQYMAGPAQDAYIGMRAFNIETARAADSAVEPKVARIKLEYWKAAIQKIHSATQPDVDPAVVLLHNASQAGASVARKYLLTIVQTRESQLAKKPLRNLEDMERFGEGVYSQLNYASLDILNAMDPETADYFRQNPHLDEKATTVAAHIGQASGIAVLLKSLTFYARAQSWVVLPAQSLAENHISQQAVLDAVESGSLSQLPDVQNAVFTAATRANDHLLTARSIFEELKQSVGVPQSLLLTAMSALPVSLYLERLEKVNFNVEKAHGAEWKLPYRSWRSYKTRKF</sequence>
<name>A0A2T0FLB5_9ASCO</name>
<dbReference type="Proteomes" id="UP000238350">
    <property type="component" value="Unassembled WGS sequence"/>
</dbReference>
<comment type="caution">
    <text evidence="1">The sequence shown here is derived from an EMBL/GenBank/DDBJ whole genome shotgun (WGS) entry which is preliminary data.</text>
</comment>
<gene>
    <name evidence="1" type="ORF">B9G98_03404</name>
</gene>
<dbReference type="Gene3D" id="1.10.600.10">
    <property type="entry name" value="Farnesyl Diphosphate Synthase"/>
    <property type="match status" value="1"/>
</dbReference>
<dbReference type="RefSeq" id="XP_024665729.1">
    <property type="nucleotide sequence ID" value="XM_024809961.1"/>
</dbReference>
<dbReference type="OrthoDB" id="270318at2759"/>
<keyword evidence="2" id="KW-1185">Reference proteome</keyword>
<protein>
    <submittedName>
        <fullName evidence="1">NADH dehydrogenase (Ubiquinone) complex I, assembly factor 6</fullName>
    </submittedName>
</protein>
<dbReference type="SUPFAM" id="SSF48576">
    <property type="entry name" value="Terpenoid synthases"/>
    <property type="match status" value="1"/>
</dbReference>